<sequence>MPDDFSKRGEFHKPTLFSGAKFDGLEGGDDPARVLRVAHESARALLSRARDAGDPEVVDRLVRYTDEHGLDALAELWARSGPHTLPGALWRLYLVRLLIHQDPAGVSLLFQRGTEVLPTIDPVVAGAPIPAGPDEVTDLADRILRGVFEGDFPLALDRAAAFCRVTAAGASSVADDQDAASPDRASELTTRALRLTTTADELSACARLARDGALE</sequence>
<proteinExistence type="predicted"/>
<protein>
    <recommendedName>
        <fullName evidence="3">DNA-directed RNA polymerase subunit beta</fullName>
    </recommendedName>
</protein>
<keyword evidence="2" id="KW-1185">Reference proteome</keyword>
<organism evidence="1 2">
    <name type="scientific">Pseudolysinimonas yzui</name>
    <dbReference type="NCBI Taxonomy" id="2708254"/>
    <lineage>
        <taxon>Bacteria</taxon>
        <taxon>Bacillati</taxon>
        <taxon>Actinomycetota</taxon>
        <taxon>Actinomycetes</taxon>
        <taxon>Micrococcales</taxon>
        <taxon>Microbacteriaceae</taxon>
        <taxon>Pseudolysinimonas</taxon>
    </lineage>
</organism>
<evidence type="ECO:0008006" key="3">
    <source>
        <dbReference type="Google" id="ProtNLM"/>
    </source>
</evidence>
<reference evidence="1" key="1">
    <citation type="journal article" date="2014" name="Int. J. Syst. Evol. Microbiol.">
        <title>Complete genome sequence of Corynebacterium casei LMG S-19264T (=DSM 44701T), isolated from a smear-ripened cheese.</title>
        <authorList>
            <consortium name="US DOE Joint Genome Institute (JGI-PGF)"/>
            <person name="Walter F."/>
            <person name="Albersmeier A."/>
            <person name="Kalinowski J."/>
            <person name="Ruckert C."/>
        </authorList>
    </citation>
    <scope>NUCLEOTIDE SEQUENCE</scope>
    <source>
        <strain evidence="1">CGMCC 1.16548</strain>
    </source>
</reference>
<dbReference type="EMBL" id="BNAI01000004">
    <property type="protein sequence ID" value="GHF19920.1"/>
    <property type="molecule type" value="Genomic_DNA"/>
</dbReference>
<comment type="caution">
    <text evidence="1">The sequence shown here is derived from an EMBL/GenBank/DDBJ whole genome shotgun (WGS) entry which is preliminary data.</text>
</comment>
<accession>A0A8J3M1Q8</accession>
<reference evidence="1" key="2">
    <citation type="submission" date="2020-09" db="EMBL/GenBank/DDBJ databases">
        <authorList>
            <person name="Sun Q."/>
            <person name="Zhou Y."/>
        </authorList>
    </citation>
    <scope>NUCLEOTIDE SEQUENCE</scope>
    <source>
        <strain evidence="1">CGMCC 1.16548</strain>
    </source>
</reference>
<dbReference type="AlphaFoldDB" id="A0A8J3M1Q8"/>
<gene>
    <name evidence="1" type="ORF">GCM10011600_21010</name>
</gene>
<evidence type="ECO:0000313" key="1">
    <source>
        <dbReference type="EMBL" id="GHF19920.1"/>
    </source>
</evidence>
<dbReference type="Proteomes" id="UP000617531">
    <property type="component" value="Unassembled WGS sequence"/>
</dbReference>
<name>A0A8J3M1Q8_9MICO</name>
<evidence type="ECO:0000313" key="2">
    <source>
        <dbReference type="Proteomes" id="UP000617531"/>
    </source>
</evidence>
<dbReference type="RefSeq" id="WP_191283460.1">
    <property type="nucleotide sequence ID" value="NZ_BNAI01000004.1"/>
</dbReference>